<name>A0A192Y5S7_9CAUD</name>
<dbReference type="InterPro" id="IPR027417">
    <property type="entry name" value="P-loop_NTPase"/>
</dbReference>
<evidence type="ECO:0000313" key="2">
    <source>
        <dbReference type="Proteomes" id="UP000224336"/>
    </source>
</evidence>
<dbReference type="Proteomes" id="UP000224336">
    <property type="component" value="Segment"/>
</dbReference>
<reference evidence="1 2" key="1">
    <citation type="journal article" date="2016" name="Sci. Rep.">
        <title>A proposed integrated approach for the preclinical evaluation of phage therapy in Pseudomonas infections.</title>
        <authorList>
            <person name="Danis-Wlodarczyk K."/>
            <person name="Vandenheuvel D."/>
            <person name="Jang H.B."/>
            <person name="Briers Y."/>
            <person name="Olszak T."/>
            <person name="Arabski M."/>
            <person name="Wasik S."/>
            <person name="Drabik M."/>
            <person name="Higgins G."/>
            <person name="Tyrrell J."/>
            <person name="Harvey B.J."/>
            <person name="Noben J.P."/>
            <person name="Lavigne R."/>
            <person name="Drulis-Kawa Z."/>
        </authorList>
    </citation>
    <scope>NUCLEOTIDE SEQUENCE [LARGE SCALE GENOMIC DNA]</scope>
</reference>
<protein>
    <submittedName>
        <fullName evidence="1">Uncharacterized protein</fullName>
    </submittedName>
</protein>
<sequence length="176" mass="19892">MPNDYLNNKPSKYLKRIHLTANGTLATTVETCLEYQPVSDIHKFYPYFNFTPAELWDKFSESSFNVLTIFGKPDTGESIFAREMLNHRGWDDKIYLADRSDILEHPEFADLIRGFPNGSVIIAEDVDKVVRARTGGNGVMSAIINASEEITKRNIKLVITTSLPTLKDTDVGILMF</sequence>
<organism evidence="1 2">
    <name type="scientific">Pseudomonas phage KTN4</name>
    <dbReference type="NCBI Taxonomy" id="1862701"/>
    <lineage>
        <taxon>Viruses</taxon>
        <taxon>Duplodnaviria</taxon>
        <taxon>Heunggongvirae</taxon>
        <taxon>Uroviricota</taxon>
        <taxon>Caudoviricetes</taxon>
        <taxon>Chimalliviridae</taxon>
        <taxon>Phikzvirus</taxon>
        <taxon>Phikzvirus phiKZ</taxon>
    </lineage>
</organism>
<gene>
    <name evidence="1" type="ORF">KTN4_315</name>
</gene>
<evidence type="ECO:0000313" key="1">
    <source>
        <dbReference type="EMBL" id="ANM45073.1"/>
    </source>
</evidence>
<dbReference type="SUPFAM" id="SSF52540">
    <property type="entry name" value="P-loop containing nucleoside triphosphate hydrolases"/>
    <property type="match status" value="1"/>
</dbReference>
<dbReference type="EMBL" id="KU521356">
    <property type="protein sequence ID" value="ANM45073.1"/>
    <property type="molecule type" value="Genomic_DNA"/>
</dbReference>
<accession>A0A192Y5S7</accession>
<proteinExistence type="predicted"/>